<reference evidence="1 2" key="1">
    <citation type="journal article" date="2014" name="PLoS Genet.">
        <title>The Genome of Spironucleus salmonicida Highlights a Fish Pathogen Adapted to Fluctuating Environments.</title>
        <authorList>
            <person name="Xu F."/>
            <person name="Jerlstrom-Hultqvist J."/>
            <person name="Einarsson E."/>
            <person name="Astvaldsson A."/>
            <person name="Svard S.G."/>
            <person name="Andersson J.O."/>
        </authorList>
    </citation>
    <scope>NUCLEOTIDE SEQUENCE</scope>
    <source>
        <strain evidence="2">ATCC 50377</strain>
    </source>
</reference>
<dbReference type="EMBL" id="AUWU02000004">
    <property type="protein sequence ID" value="KAH0573653.1"/>
    <property type="molecule type" value="Genomic_DNA"/>
</dbReference>
<sequence length="192" mass="22848">MHKVSSQIVIPQMAQILSKYSQYTVQQLINDHTILDNVLQEQRKSFPWEQLALQTGLSKQQVYRWYFDNFQRHLFGNIEKSDMNIIRTEVYKLLKDCSDITKEMQFVIKQKLSKQYHRNSFTIAFNNAKNTLKKVFSFKNQSQVPIYRTPIPPQLQDLSNIGNFSTLHCTFEVLDTKEEPEFMWSLNQDWCI</sequence>
<name>V6LXX9_9EUKA</name>
<dbReference type="Proteomes" id="UP000018208">
    <property type="component" value="Unassembled WGS sequence"/>
</dbReference>
<keyword evidence="3" id="KW-1185">Reference proteome</keyword>
<accession>V6LXX9</accession>
<dbReference type="AlphaFoldDB" id="V6LXX9"/>
<protein>
    <submittedName>
        <fullName evidence="1">Uncharacterized protein</fullName>
    </submittedName>
</protein>
<organism evidence="1">
    <name type="scientific">Spironucleus salmonicida</name>
    <dbReference type="NCBI Taxonomy" id="348837"/>
    <lineage>
        <taxon>Eukaryota</taxon>
        <taxon>Metamonada</taxon>
        <taxon>Diplomonadida</taxon>
        <taxon>Hexamitidae</taxon>
        <taxon>Hexamitinae</taxon>
        <taxon>Spironucleus</taxon>
    </lineage>
</organism>
<reference evidence="2" key="2">
    <citation type="submission" date="2020-12" db="EMBL/GenBank/DDBJ databases">
        <title>New Spironucleus salmonicida genome in near-complete chromosomes.</title>
        <authorList>
            <person name="Xu F."/>
            <person name="Kurt Z."/>
            <person name="Jimenez-Gonzalez A."/>
            <person name="Astvaldsson A."/>
            <person name="Andersson J.O."/>
            <person name="Svard S.G."/>
        </authorList>
    </citation>
    <scope>NUCLEOTIDE SEQUENCE</scope>
    <source>
        <strain evidence="2">ATCC 50377</strain>
    </source>
</reference>
<dbReference type="VEuPathDB" id="GiardiaDB:SS50377_23588"/>
<evidence type="ECO:0000313" key="2">
    <source>
        <dbReference type="EMBL" id="KAH0573653.1"/>
    </source>
</evidence>
<gene>
    <name evidence="1" type="ORF">SS50377_11182</name>
    <name evidence="2" type="ORF">SS50377_23588</name>
</gene>
<evidence type="ECO:0000313" key="1">
    <source>
        <dbReference type="EMBL" id="EST48571.1"/>
    </source>
</evidence>
<proteinExistence type="predicted"/>
<evidence type="ECO:0000313" key="3">
    <source>
        <dbReference type="Proteomes" id="UP000018208"/>
    </source>
</evidence>
<dbReference type="EMBL" id="KI545981">
    <property type="protein sequence ID" value="EST48571.1"/>
    <property type="molecule type" value="Genomic_DNA"/>
</dbReference>